<dbReference type="Pfam" id="PF01370">
    <property type="entry name" value="Epimerase"/>
    <property type="match status" value="1"/>
</dbReference>
<dbReference type="PANTHER" id="PTHR43245:SF11">
    <property type="entry name" value="LD23561P"/>
    <property type="match status" value="1"/>
</dbReference>
<comment type="caution">
    <text evidence="2">The sequence shown here is derived from an EMBL/GenBank/DDBJ whole genome shotgun (WGS) entry which is preliminary data.</text>
</comment>
<proteinExistence type="predicted"/>
<evidence type="ECO:0000313" key="3">
    <source>
        <dbReference type="Proteomes" id="UP000740926"/>
    </source>
</evidence>
<dbReference type="InterPro" id="IPR036291">
    <property type="entry name" value="NAD(P)-bd_dom_sf"/>
</dbReference>
<dbReference type="InterPro" id="IPR001509">
    <property type="entry name" value="Epimerase_deHydtase"/>
</dbReference>
<dbReference type="PANTHER" id="PTHR43245">
    <property type="entry name" value="BIFUNCTIONAL POLYMYXIN RESISTANCE PROTEIN ARNA"/>
    <property type="match status" value="1"/>
</dbReference>
<evidence type="ECO:0000313" key="2">
    <source>
        <dbReference type="EMBL" id="KAG1574113.1"/>
    </source>
</evidence>
<dbReference type="Proteomes" id="UP000740926">
    <property type="component" value="Unassembled WGS sequence"/>
</dbReference>
<dbReference type="OMA" id="PQTAWLN"/>
<gene>
    <name evidence="2" type="ORF">G6F50_002252</name>
</gene>
<dbReference type="Gene3D" id="3.40.50.720">
    <property type="entry name" value="NAD(P)-binding Rossmann-like Domain"/>
    <property type="match status" value="1"/>
</dbReference>
<protein>
    <recommendedName>
        <fullName evidence="1">NAD-dependent epimerase/dehydratase domain-containing protein</fullName>
    </recommendedName>
</protein>
<feature type="domain" description="NAD-dependent epimerase/dehydratase" evidence="1">
    <location>
        <begin position="8"/>
        <end position="236"/>
    </location>
</feature>
<dbReference type="SUPFAM" id="SSF51735">
    <property type="entry name" value="NAD(P)-binding Rossmann-fold domains"/>
    <property type="match status" value="1"/>
</dbReference>
<dbReference type="InterPro" id="IPR050177">
    <property type="entry name" value="Lipid_A_modif_metabolic_enz"/>
</dbReference>
<name>A0A9P6ZAE3_9FUNG</name>
<dbReference type="AlphaFoldDB" id="A0A9P6ZAE3"/>
<organism evidence="2 3">
    <name type="scientific">Rhizopus delemar</name>
    <dbReference type="NCBI Taxonomy" id="936053"/>
    <lineage>
        <taxon>Eukaryota</taxon>
        <taxon>Fungi</taxon>
        <taxon>Fungi incertae sedis</taxon>
        <taxon>Mucoromycota</taxon>
        <taxon>Mucoromycotina</taxon>
        <taxon>Mucoromycetes</taxon>
        <taxon>Mucorales</taxon>
        <taxon>Mucorineae</taxon>
        <taxon>Rhizopodaceae</taxon>
        <taxon>Rhizopus</taxon>
    </lineage>
</organism>
<sequence>MTNEKPNILILGGVGFIGRHFVHYLISNQLARYIRVADKALPQTAYLSEKFKQDFEQVDFKQCNLINPASIASCFEGVEFDYVFNFAAETKYSQVKEVYQDRIFNLSVNCAKEAAKHKVKVFIEMSTAEVYESNTKPSKETSKIKPWTVIAKYKRQAEEELKSIEGLNLLILRPAIVYGPGALLGLTPRLIIGRVYKYLNEEMKFLYSKDLKLNTVHVKDVSRACWYLAEWYVSQHRNDKETPIFNLADKQDTDQEVINRHLQSIFKIDTGYHSTAITAMAKLDLNAVVEAVNEKHLGPWAEIIQQNGISTTPLSPYLDKELLYNHSLCIDGSKIENETGFIYEIPYVTDENLNEIIEEYKTLGVWPKQDIQ</sequence>
<reference evidence="2 3" key="1">
    <citation type="journal article" date="2020" name="Microb. Genom.">
        <title>Genetic diversity of clinical and environmental Mucorales isolates obtained from an investigation of mucormycosis cases among solid organ transplant recipients.</title>
        <authorList>
            <person name="Nguyen M.H."/>
            <person name="Kaul D."/>
            <person name="Muto C."/>
            <person name="Cheng S.J."/>
            <person name="Richter R.A."/>
            <person name="Bruno V.M."/>
            <person name="Liu G."/>
            <person name="Beyhan S."/>
            <person name="Sundermann A.J."/>
            <person name="Mounaud S."/>
            <person name="Pasculle A.W."/>
            <person name="Nierman W.C."/>
            <person name="Driscoll E."/>
            <person name="Cumbie R."/>
            <person name="Clancy C.J."/>
            <person name="Dupont C.L."/>
        </authorList>
    </citation>
    <scope>NUCLEOTIDE SEQUENCE [LARGE SCALE GENOMIC DNA]</scope>
    <source>
        <strain evidence="2 3">GL24</strain>
    </source>
</reference>
<accession>A0A9P6ZAE3</accession>
<dbReference type="EMBL" id="JAANIU010000208">
    <property type="protein sequence ID" value="KAG1574113.1"/>
    <property type="molecule type" value="Genomic_DNA"/>
</dbReference>
<evidence type="ECO:0000259" key="1">
    <source>
        <dbReference type="Pfam" id="PF01370"/>
    </source>
</evidence>
<keyword evidence="3" id="KW-1185">Reference proteome</keyword>